<dbReference type="GO" id="GO:0008270">
    <property type="term" value="F:zinc ion binding"/>
    <property type="evidence" value="ECO:0007669"/>
    <property type="project" value="InterPro"/>
</dbReference>
<evidence type="ECO:0000313" key="6">
    <source>
        <dbReference type="Proteomes" id="UP000327157"/>
    </source>
</evidence>
<dbReference type="Proteomes" id="UP000327157">
    <property type="component" value="Chromosome 15"/>
</dbReference>
<comment type="caution">
    <text evidence="5">The sequence shown here is derived from an EMBL/GenBank/DDBJ whole genome shotgun (WGS) entry which is preliminary data.</text>
</comment>
<dbReference type="Pfam" id="PF01535">
    <property type="entry name" value="PPR"/>
    <property type="match status" value="4"/>
</dbReference>
<dbReference type="NCBIfam" id="TIGR00756">
    <property type="entry name" value="PPR"/>
    <property type="match status" value="2"/>
</dbReference>
<reference evidence="5 6" key="1">
    <citation type="submission" date="2019-09" db="EMBL/GenBank/DDBJ databases">
        <authorList>
            <person name="Ou C."/>
        </authorList>
    </citation>
    <scope>NUCLEOTIDE SEQUENCE [LARGE SCALE GENOMIC DNA]</scope>
    <source>
        <strain evidence="5">S2</strain>
        <tissue evidence="5">Leaf</tissue>
    </source>
</reference>
<gene>
    <name evidence="5" type="ORF">D8674_014583</name>
</gene>
<feature type="domain" description="DYW" evidence="4">
    <location>
        <begin position="497"/>
        <end position="588"/>
    </location>
</feature>
<sequence>MVAPLSLHHIRPPFNSDIPLLYTKSTTATAIAATTFTKNPIEPHPSGLFFNAFTAAKVVTFWALEGSGSLRYAHFQRDAIFFYQEMILEGWVPDRSTFPSLFKSCGDLHEGKQLHCHSTKFGFASDSYIQNTLMNMYVNCGCFVSAQKVFDKMTEKSVDSWATMIDAYAKWDRPVEALKLFGRMECENVDLNELARDLFDKMPEKNLFSWNIMINGHVEDNNYYEAFVLFHKMQLKGEKGDEVMMVSLLLACSHLGALELGKWLHVYIEKENIKVDVALGTTLVDMYAKCGSIDNAWEIFRKLPKKDCGQGKKALEHFHEMQKSGLKPDAITFVGVLAACSHAGLVDEGILHFNSMSEVYGIQPTIEHYGGMVDISGEADRIAEAEELTRRMQIPLDRSVLGGLLGSCKVHGKLEAAERVAQQLLELDPNDDGAFWDEAKRIRALMAERIVKKAPGCCLIEVDGIVHEFVKGDSSHPQSTNICDLLEDMISQLKKDGYVPEKSEVVLDIHEEEETAVSLHSEKLAIAFGLISTKPRTTIRVVKNLRVCSDCHNATKLLSKVYDREIIERDRNCCHRLRDGSCSCNDFW</sequence>
<evidence type="ECO:0000259" key="4">
    <source>
        <dbReference type="Pfam" id="PF14432"/>
    </source>
</evidence>
<dbReference type="FunFam" id="1.25.40.10:FF:000090">
    <property type="entry name" value="Pentatricopeptide repeat-containing protein, chloroplastic"/>
    <property type="match status" value="1"/>
</dbReference>
<dbReference type="EMBL" id="SMOL01000401">
    <property type="protein sequence ID" value="KAB2618714.1"/>
    <property type="molecule type" value="Genomic_DNA"/>
</dbReference>
<accession>A0A5N5H6B8</accession>
<dbReference type="GO" id="GO:0009451">
    <property type="term" value="P:RNA modification"/>
    <property type="evidence" value="ECO:0007669"/>
    <property type="project" value="InterPro"/>
</dbReference>
<dbReference type="AlphaFoldDB" id="A0A5N5H6B8"/>
<dbReference type="Gene3D" id="1.25.40.10">
    <property type="entry name" value="Tetratricopeptide repeat domain"/>
    <property type="match status" value="3"/>
</dbReference>
<dbReference type="PANTHER" id="PTHR47926:SF436">
    <property type="entry name" value="PENTATRICOPEPTIDE REPEAT-CONTAINING PROTEIN ELI1, CHLOROPLASTIC-LIKE ISOFORM X2"/>
    <property type="match status" value="1"/>
</dbReference>
<dbReference type="InterPro" id="IPR011990">
    <property type="entry name" value="TPR-like_helical_dom_sf"/>
</dbReference>
<keyword evidence="2" id="KW-0677">Repeat</keyword>
<feature type="repeat" description="PPR" evidence="3">
    <location>
        <begin position="157"/>
        <end position="191"/>
    </location>
</feature>
<feature type="repeat" description="PPR" evidence="3">
    <location>
        <begin position="276"/>
        <end position="310"/>
    </location>
</feature>
<protein>
    <submittedName>
        <fullName evidence="5">Pentatricopeptide repeat-containing protein</fullName>
    </submittedName>
</protein>
<dbReference type="InterPro" id="IPR032867">
    <property type="entry name" value="DYW_dom"/>
</dbReference>
<dbReference type="Pfam" id="PF14432">
    <property type="entry name" value="DYW_deaminase"/>
    <property type="match status" value="1"/>
</dbReference>
<dbReference type="PANTHER" id="PTHR47926">
    <property type="entry name" value="PENTATRICOPEPTIDE REPEAT-CONTAINING PROTEIN"/>
    <property type="match status" value="1"/>
</dbReference>
<reference evidence="5 6" key="3">
    <citation type="submission" date="2019-11" db="EMBL/GenBank/DDBJ databases">
        <title>A de novo genome assembly of a pear dwarfing rootstock.</title>
        <authorList>
            <person name="Wang F."/>
            <person name="Wang J."/>
            <person name="Li S."/>
            <person name="Zhang Y."/>
            <person name="Fang M."/>
            <person name="Ma L."/>
            <person name="Zhao Y."/>
            <person name="Jiang S."/>
        </authorList>
    </citation>
    <scope>NUCLEOTIDE SEQUENCE [LARGE SCALE GENOMIC DNA]</scope>
    <source>
        <strain evidence="5">S2</strain>
        <tissue evidence="5">Leaf</tissue>
    </source>
</reference>
<evidence type="ECO:0000256" key="1">
    <source>
        <dbReference type="ARBA" id="ARBA00006643"/>
    </source>
</evidence>
<dbReference type="GO" id="GO:0003723">
    <property type="term" value="F:RNA binding"/>
    <property type="evidence" value="ECO:0007669"/>
    <property type="project" value="InterPro"/>
</dbReference>
<evidence type="ECO:0000256" key="3">
    <source>
        <dbReference type="PROSITE-ProRule" id="PRU00708"/>
    </source>
</evidence>
<evidence type="ECO:0000256" key="2">
    <source>
        <dbReference type="ARBA" id="ARBA00022737"/>
    </source>
</evidence>
<proteinExistence type="inferred from homology"/>
<dbReference type="OrthoDB" id="185373at2759"/>
<evidence type="ECO:0000313" key="5">
    <source>
        <dbReference type="EMBL" id="KAB2618714.1"/>
    </source>
</evidence>
<dbReference type="InterPro" id="IPR046960">
    <property type="entry name" value="PPR_At4g14850-like_plant"/>
</dbReference>
<keyword evidence="6" id="KW-1185">Reference proteome</keyword>
<comment type="similarity">
    <text evidence="1">Belongs to the PPR family. PCMP-H subfamily.</text>
</comment>
<organism evidence="5 6">
    <name type="scientific">Pyrus ussuriensis x Pyrus communis</name>
    <dbReference type="NCBI Taxonomy" id="2448454"/>
    <lineage>
        <taxon>Eukaryota</taxon>
        <taxon>Viridiplantae</taxon>
        <taxon>Streptophyta</taxon>
        <taxon>Embryophyta</taxon>
        <taxon>Tracheophyta</taxon>
        <taxon>Spermatophyta</taxon>
        <taxon>Magnoliopsida</taxon>
        <taxon>eudicotyledons</taxon>
        <taxon>Gunneridae</taxon>
        <taxon>Pentapetalae</taxon>
        <taxon>rosids</taxon>
        <taxon>fabids</taxon>
        <taxon>Rosales</taxon>
        <taxon>Rosaceae</taxon>
        <taxon>Amygdaloideae</taxon>
        <taxon>Maleae</taxon>
        <taxon>Pyrus</taxon>
    </lineage>
</organism>
<reference evidence="6" key="2">
    <citation type="submission" date="2019-10" db="EMBL/GenBank/DDBJ databases">
        <title>A de novo genome assembly of a pear dwarfing rootstock.</title>
        <authorList>
            <person name="Wang F."/>
            <person name="Wang J."/>
            <person name="Li S."/>
            <person name="Zhang Y."/>
            <person name="Fang M."/>
            <person name="Ma L."/>
            <person name="Zhao Y."/>
            <person name="Jiang S."/>
        </authorList>
    </citation>
    <scope>NUCLEOTIDE SEQUENCE [LARGE SCALE GENOMIC DNA]</scope>
</reference>
<feature type="repeat" description="PPR" evidence="3">
    <location>
        <begin position="206"/>
        <end position="240"/>
    </location>
</feature>
<name>A0A5N5H6B8_9ROSA</name>
<dbReference type="PROSITE" id="PS51375">
    <property type="entry name" value="PPR"/>
    <property type="match status" value="3"/>
</dbReference>
<dbReference type="InterPro" id="IPR002885">
    <property type="entry name" value="PPR_rpt"/>
</dbReference>